<comment type="caution">
    <text evidence="1">The sequence shown here is derived from an EMBL/GenBank/DDBJ whole genome shotgun (WGS) entry which is preliminary data.</text>
</comment>
<keyword evidence="2" id="KW-1185">Reference proteome</keyword>
<gene>
    <name evidence="1" type="ORF">E2C01_057798</name>
</gene>
<sequence length="85" mass="9752">MLEDEEEEPDPHTHITITTITTTITNASQHLVLIALKQTIFCFTFEQFDGDSDLIPYGKLLHAPHALTPSHSCFSVHEHFYRKED</sequence>
<dbReference type="AlphaFoldDB" id="A0A5B7H1G6"/>
<evidence type="ECO:0000313" key="2">
    <source>
        <dbReference type="Proteomes" id="UP000324222"/>
    </source>
</evidence>
<dbReference type="Proteomes" id="UP000324222">
    <property type="component" value="Unassembled WGS sequence"/>
</dbReference>
<dbReference type="EMBL" id="VSRR010021156">
    <property type="protein sequence ID" value="MPC63696.1"/>
    <property type="molecule type" value="Genomic_DNA"/>
</dbReference>
<reference evidence="1 2" key="1">
    <citation type="submission" date="2019-05" db="EMBL/GenBank/DDBJ databases">
        <title>Another draft genome of Portunus trituberculatus and its Hox gene families provides insights of decapod evolution.</title>
        <authorList>
            <person name="Jeong J.-H."/>
            <person name="Song I."/>
            <person name="Kim S."/>
            <person name="Choi T."/>
            <person name="Kim D."/>
            <person name="Ryu S."/>
            <person name="Kim W."/>
        </authorList>
    </citation>
    <scope>NUCLEOTIDE SEQUENCE [LARGE SCALE GENOMIC DNA]</scope>
    <source>
        <tissue evidence="1">Muscle</tissue>
    </source>
</reference>
<protein>
    <submittedName>
        <fullName evidence="1">Uncharacterized protein</fullName>
    </submittedName>
</protein>
<proteinExistence type="predicted"/>
<accession>A0A5B7H1G6</accession>
<organism evidence="1 2">
    <name type="scientific">Portunus trituberculatus</name>
    <name type="common">Swimming crab</name>
    <name type="synonym">Neptunus trituberculatus</name>
    <dbReference type="NCBI Taxonomy" id="210409"/>
    <lineage>
        <taxon>Eukaryota</taxon>
        <taxon>Metazoa</taxon>
        <taxon>Ecdysozoa</taxon>
        <taxon>Arthropoda</taxon>
        <taxon>Crustacea</taxon>
        <taxon>Multicrustacea</taxon>
        <taxon>Malacostraca</taxon>
        <taxon>Eumalacostraca</taxon>
        <taxon>Eucarida</taxon>
        <taxon>Decapoda</taxon>
        <taxon>Pleocyemata</taxon>
        <taxon>Brachyura</taxon>
        <taxon>Eubrachyura</taxon>
        <taxon>Portunoidea</taxon>
        <taxon>Portunidae</taxon>
        <taxon>Portuninae</taxon>
        <taxon>Portunus</taxon>
    </lineage>
</organism>
<evidence type="ECO:0000313" key="1">
    <source>
        <dbReference type="EMBL" id="MPC63696.1"/>
    </source>
</evidence>
<name>A0A5B7H1G6_PORTR</name>